<dbReference type="InterPro" id="IPR040624">
    <property type="entry name" value="HalOD1"/>
</dbReference>
<reference evidence="2 3" key="1">
    <citation type="submission" date="2022-09" db="EMBL/GenBank/DDBJ databases">
        <title>Enrichment on poylsaccharides allowed isolation of novel metabolic and taxonomic groups of Haloarchaea.</title>
        <authorList>
            <person name="Sorokin D.Y."/>
            <person name="Elcheninov A.G."/>
            <person name="Khizhniak T.V."/>
            <person name="Kolganova T.V."/>
            <person name="Kublanov I.V."/>
        </authorList>
    </citation>
    <scope>NUCLEOTIDE SEQUENCE [LARGE SCALE GENOMIC DNA]</scope>
    <source>
        <strain evidence="2 3">AArc-curdl1</strain>
    </source>
</reference>
<name>A0AAP3E887_9EURY</name>
<sequence>MADVQAHYDHDGEQDLTTTIIFAVADAEGVEPPEIKTPPLYDYVDTVAVEEALFGPAARRQNHTGTEELMFSYRGHEITVRSDGWVFVQTTGDS</sequence>
<accession>A0AAP3E887</accession>
<dbReference type="EMBL" id="JAOPJZ010000012">
    <property type="protein sequence ID" value="MCU4753009.1"/>
    <property type="molecule type" value="Genomic_DNA"/>
</dbReference>
<dbReference type="Pfam" id="PF18545">
    <property type="entry name" value="HalOD1"/>
    <property type="match status" value="1"/>
</dbReference>
<feature type="domain" description="Halobacterial output" evidence="1">
    <location>
        <begin position="13"/>
        <end position="89"/>
    </location>
</feature>
<organism evidence="2 3">
    <name type="scientific">Natronosalvus hydrolyticus</name>
    <dbReference type="NCBI Taxonomy" id="2979988"/>
    <lineage>
        <taxon>Archaea</taxon>
        <taxon>Methanobacteriati</taxon>
        <taxon>Methanobacteriota</taxon>
        <taxon>Stenosarchaea group</taxon>
        <taxon>Halobacteria</taxon>
        <taxon>Halobacteriales</taxon>
        <taxon>Natrialbaceae</taxon>
        <taxon>Natronosalvus</taxon>
    </lineage>
</organism>
<keyword evidence="3" id="KW-1185">Reference proteome</keyword>
<dbReference type="RefSeq" id="WP_342809332.1">
    <property type="nucleotide sequence ID" value="NZ_JAOPJZ010000012.1"/>
</dbReference>
<evidence type="ECO:0000313" key="3">
    <source>
        <dbReference type="Proteomes" id="UP001321047"/>
    </source>
</evidence>
<proteinExistence type="predicted"/>
<comment type="caution">
    <text evidence="2">The sequence shown here is derived from an EMBL/GenBank/DDBJ whole genome shotgun (WGS) entry which is preliminary data.</text>
</comment>
<gene>
    <name evidence="2" type="ORF">OB919_13655</name>
</gene>
<evidence type="ECO:0000313" key="2">
    <source>
        <dbReference type="EMBL" id="MCU4753009.1"/>
    </source>
</evidence>
<evidence type="ECO:0000259" key="1">
    <source>
        <dbReference type="Pfam" id="PF18545"/>
    </source>
</evidence>
<protein>
    <recommendedName>
        <fullName evidence="1">Halobacterial output domain-containing protein</fullName>
    </recommendedName>
</protein>
<dbReference type="AlphaFoldDB" id="A0AAP3E887"/>
<dbReference type="Proteomes" id="UP001321047">
    <property type="component" value="Unassembled WGS sequence"/>
</dbReference>